<evidence type="ECO:0000313" key="2">
    <source>
        <dbReference type="Proteomes" id="UP001055439"/>
    </source>
</evidence>
<protein>
    <submittedName>
        <fullName evidence="1">Uncharacterized protein</fullName>
    </submittedName>
</protein>
<proteinExistence type="predicted"/>
<accession>A0A9E7I968</accession>
<organism evidence="1 2">
    <name type="scientific">Musa troglodytarum</name>
    <name type="common">fe'i banana</name>
    <dbReference type="NCBI Taxonomy" id="320322"/>
    <lineage>
        <taxon>Eukaryota</taxon>
        <taxon>Viridiplantae</taxon>
        <taxon>Streptophyta</taxon>
        <taxon>Embryophyta</taxon>
        <taxon>Tracheophyta</taxon>
        <taxon>Spermatophyta</taxon>
        <taxon>Magnoliopsida</taxon>
        <taxon>Liliopsida</taxon>
        <taxon>Zingiberales</taxon>
        <taxon>Musaceae</taxon>
        <taxon>Musa</taxon>
    </lineage>
</organism>
<evidence type="ECO:0000313" key="1">
    <source>
        <dbReference type="EMBL" id="URE48390.1"/>
    </source>
</evidence>
<dbReference type="Proteomes" id="UP001055439">
    <property type="component" value="Chromosome 9"/>
</dbReference>
<gene>
    <name evidence="1" type="ORF">MUK42_25231</name>
</gene>
<name>A0A9E7I968_9LILI</name>
<keyword evidence="2" id="KW-1185">Reference proteome</keyword>
<dbReference type="AlphaFoldDB" id="A0A9E7I968"/>
<reference evidence="1" key="1">
    <citation type="submission" date="2022-05" db="EMBL/GenBank/DDBJ databases">
        <title>The Musa troglodytarum L. genome provides insights into the mechanism of non-climacteric behaviour and enrichment of carotenoids.</title>
        <authorList>
            <person name="Wang J."/>
        </authorList>
    </citation>
    <scope>NUCLEOTIDE SEQUENCE</scope>
    <source>
        <tissue evidence="1">Leaf</tissue>
    </source>
</reference>
<dbReference type="EMBL" id="CP097511">
    <property type="protein sequence ID" value="URE48390.1"/>
    <property type="molecule type" value="Genomic_DNA"/>
</dbReference>
<sequence length="110" mass="12280">MTLFCRLYIKRYGWEAMKEGSYPATLIKNSIFLRTISRDMAKKLGAFLAAEENSDSDHPKLLMSSTLASNLSLLTLWKTSSVHMNIRIAVASPAHRLSQPKPGVTLVSVR</sequence>